<feature type="region of interest" description="Disordered" evidence="1">
    <location>
        <begin position="1"/>
        <end position="83"/>
    </location>
</feature>
<feature type="compositionally biased region" description="Acidic residues" evidence="1">
    <location>
        <begin position="45"/>
        <end position="82"/>
    </location>
</feature>
<comment type="caution">
    <text evidence="2">The sequence shown here is derived from an EMBL/GenBank/DDBJ whole genome shotgun (WGS) entry which is preliminary data.</text>
</comment>
<dbReference type="AlphaFoldDB" id="A0AA41VHJ7"/>
<keyword evidence="3" id="KW-1185">Reference proteome</keyword>
<gene>
    <name evidence="2" type="ORF">MKW94_029015</name>
</gene>
<sequence length="382" mass="43196">MKTRRMRYHEQEQIDGESHALISSDDYNQQEQIDEETADQKSQIDEECDDFISSDDYSEEVSSESDDAECDDAETDDAETDAEFTSQVDGKYVGIYACLNKLDFPLADTPQFVPTGNYHVSKIILDDEEETEGSEAEAECAKISKPTAESWILSWPLEEEAKTTESVWVNVHSYYGKGTGCGGYAVLLRNLSAQPIASTACFSLDGKSYFSQVLDGLIAGLRLASKHGCSKPYVCCNSKIVVSLLSQIASCSCSCESSRTKIGKICQKCANIVPYMSDTRFREFVPRIRKIYRRNLDYSKFNTVSKEMNEAARCLARETKRKALLNKKEVFQFGQKYRSRRVVDYKVDVKPREFSEKLLSILLDDAYDSIYYNLDERGKLVG</sequence>
<dbReference type="EMBL" id="JAJJMA010223360">
    <property type="protein sequence ID" value="MCL7041391.1"/>
    <property type="molecule type" value="Genomic_DNA"/>
</dbReference>
<proteinExistence type="predicted"/>
<dbReference type="Proteomes" id="UP001177140">
    <property type="component" value="Unassembled WGS sequence"/>
</dbReference>
<evidence type="ECO:0000256" key="1">
    <source>
        <dbReference type="SAM" id="MobiDB-lite"/>
    </source>
</evidence>
<reference evidence="2" key="1">
    <citation type="submission" date="2022-03" db="EMBL/GenBank/DDBJ databases">
        <title>A functionally conserved STORR gene fusion in Papaver species that diverged 16.8 million years ago.</title>
        <authorList>
            <person name="Catania T."/>
        </authorList>
    </citation>
    <scope>NUCLEOTIDE SEQUENCE</scope>
    <source>
        <strain evidence="2">S-191538</strain>
    </source>
</reference>
<accession>A0AA41VHJ7</accession>
<protein>
    <submittedName>
        <fullName evidence="2">Uncharacterized protein</fullName>
    </submittedName>
</protein>
<evidence type="ECO:0000313" key="2">
    <source>
        <dbReference type="EMBL" id="MCL7041391.1"/>
    </source>
</evidence>
<name>A0AA41VHJ7_PAPNU</name>
<organism evidence="2 3">
    <name type="scientific">Papaver nudicaule</name>
    <name type="common">Iceland poppy</name>
    <dbReference type="NCBI Taxonomy" id="74823"/>
    <lineage>
        <taxon>Eukaryota</taxon>
        <taxon>Viridiplantae</taxon>
        <taxon>Streptophyta</taxon>
        <taxon>Embryophyta</taxon>
        <taxon>Tracheophyta</taxon>
        <taxon>Spermatophyta</taxon>
        <taxon>Magnoliopsida</taxon>
        <taxon>Ranunculales</taxon>
        <taxon>Papaveraceae</taxon>
        <taxon>Papaveroideae</taxon>
        <taxon>Papaver</taxon>
    </lineage>
</organism>
<evidence type="ECO:0000313" key="3">
    <source>
        <dbReference type="Proteomes" id="UP001177140"/>
    </source>
</evidence>
<feature type="compositionally biased region" description="Basic and acidic residues" evidence="1">
    <location>
        <begin position="8"/>
        <end position="18"/>
    </location>
</feature>